<dbReference type="EMBL" id="LR134190">
    <property type="protein sequence ID" value="VEB51585.1"/>
    <property type="molecule type" value="Genomic_DNA"/>
</dbReference>
<dbReference type="InterPro" id="IPR011869">
    <property type="entry name" value="TrmA_MeTrfase"/>
</dbReference>
<reference evidence="5 6" key="1">
    <citation type="submission" date="2018-12" db="EMBL/GenBank/DDBJ databases">
        <authorList>
            <consortium name="Pathogen Informatics"/>
        </authorList>
    </citation>
    <scope>NUCLEOTIDE SEQUENCE [LARGE SCALE GENOMIC DNA]</scope>
    <source>
        <strain evidence="5 6">NCTC6754</strain>
    </source>
</reference>
<dbReference type="Pfam" id="PF05958">
    <property type="entry name" value="tRNA_U5-meth_tr"/>
    <property type="match status" value="1"/>
</dbReference>
<dbReference type="AlphaFoldDB" id="A0A3S4IMF3"/>
<evidence type="ECO:0000256" key="3">
    <source>
        <dbReference type="ARBA" id="ARBA00022691"/>
    </source>
</evidence>
<sequence length="83" mass="9590">MKPPLRLRDALRAQGLNVHLIGRATKTKIELDQDYIDERLPVAGKEMIYRQVENSFTQAKRRHEYSDVRVGAGGDERLKRRSA</sequence>
<protein>
    <submittedName>
        <fullName evidence="5">tRNA (Uracil-5)-methyltransferase</fullName>
        <ecNumber evidence="5">2.1.1.35</ecNumber>
    </submittedName>
</protein>
<dbReference type="GO" id="GO:0000049">
    <property type="term" value="F:tRNA binding"/>
    <property type="evidence" value="ECO:0007669"/>
    <property type="project" value="TreeGrafter"/>
</dbReference>
<keyword evidence="3" id="KW-0949">S-adenosyl-L-methionine</keyword>
<dbReference type="InterPro" id="IPR010280">
    <property type="entry name" value="U5_MeTrfase_fam"/>
</dbReference>
<evidence type="ECO:0000313" key="5">
    <source>
        <dbReference type="EMBL" id="VEB51585.1"/>
    </source>
</evidence>
<dbReference type="GO" id="GO:0019843">
    <property type="term" value="F:rRNA binding"/>
    <property type="evidence" value="ECO:0007669"/>
    <property type="project" value="TreeGrafter"/>
</dbReference>
<evidence type="ECO:0000256" key="4">
    <source>
        <dbReference type="ARBA" id="ARBA00022694"/>
    </source>
</evidence>
<accession>A0A3S4IMF3</accession>
<dbReference type="PANTHER" id="PTHR47790:SF2">
    <property type="entry name" value="TRNA_TMRNA (URACIL-C(5))-METHYLTRANSFERASE"/>
    <property type="match status" value="1"/>
</dbReference>
<evidence type="ECO:0000256" key="1">
    <source>
        <dbReference type="ARBA" id="ARBA00022603"/>
    </source>
</evidence>
<dbReference type="Gene3D" id="2.40.50.1070">
    <property type="match status" value="1"/>
</dbReference>
<keyword evidence="2 5" id="KW-0808">Transferase</keyword>
<gene>
    <name evidence="5" type="primary">trmA_2</name>
    <name evidence="5" type="ORF">NCTC6754_01307</name>
</gene>
<evidence type="ECO:0000256" key="2">
    <source>
        <dbReference type="ARBA" id="ARBA00022679"/>
    </source>
</evidence>
<evidence type="ECO:0000313" key="6">
    <source>
        <dbReference type="Proteomes" id="UP000269208"/>
    </source>
</evidence>
<dbReference type="GO" id="GO:0030697">
    <property type="term" value="F:tRNA (uracil(54)-C5)-methyltransferase activity, S-adenosyl methionine-dependent"/>
    <property type="evidence" value="ECO:0007669"/>
    <property type="project" value="UniProtKB-EC"/>
</dbReference>
<dbReference type="GO" id="GO:0032259">
    <property type="term" value="P:methylation"/>
    <property type="evidence" value="ECO:0007669"/>
    <property type="project" value="UniProtKB-KW"/>
</dbReference>
<dbReference type="EC" id="2.1.1.35" evidence="5"/>
<organism evidence="5 6">
    <name type="scientific">Salmonella enterica I</name>
    <dbReference type="NCBI Taxonomy" id="59201"/>
    <lineage>
        <taxon>Bacteria</taxon>
        <taxon>Pseudomonadati</taxon>
        <taxon>Pseudomonadota</taxon>
        <taxon>Gammaproteobacteria</taxon>
        <taxon>Enterobacterales</taxon>
        <taxon>Enterobacteriaceae</taxon>
        <taxon>Salmonella</taxon>
    </lineage>
</organism>
<dbReference type="PANTHER" id="PTHR47790">
    <property type="entry name" value="TRNA/TMRNA (URACIL-C(5))-METHYLTRANSFERASE"/>
    <property type="match status" value="1"/>
</dbReference>
<name>A0A3S4IMF3_SALET</name>
<keyword evidence="4" id="KW-0819">tRNA processing</keyword>
<dbReference type="Proteomes" id="UP000269208">
    <property type="component" value="Chromosome"/>
</dbReference>
<keyword evidence="1 5" id="KW-0489">Methyltransferase</keyword>
<dbReference type="GO" id="GO:0005829">
    <property type="term" value="C:cytosol"/>
    <property type="evidence" value="ECO:0007669"/>
    <property type="project" value="TreeGrafter"/>
</dbReference>
<proteinExistence type="predicted"/>
<dbReference type="GO" id="GO:0008033">
    <property type="term" value="P:tRNA processing"/>
    <property type="evidence" value="ECO:0007669"/>
    <property type="project" value="UniProtKB-KW"/>
</dbReference>